<reference evidence="2" key="1">
    <citation type="submission" date="2018-05" db="EMBL/GenBank/DDBJ databases">
        <authorList>
            <person name="Lanie J.A."/>
            <person name="Ng W.-L."/>
            <person name="Kazmierczak K.M."/>
            <person name="Andrzejewski T.M."/>
            <person name="Davidsen T.M."/>
            <person name="Wayne K.J."/>
            <person name="Tettelin H."/>
            <person name="Glass J.I."/>
            <person name="Rusch D."/>
            <person name="Podicherti R."/>
            <person name="Tsui H.-C.T."/>
            <person name="Winkler M.E."/>
        </authorList>
    </citation>
    <scope>NUCLEOTIDE SEQUENCE</scope>
</reference>
<dbReference type="PANTHER" id="PTHR10322:SF23">
    <property type="entry name" value="DNA POLYMERASE DELTA CATALYTIC SUBUNIT"/>
    <property type="match status" value="1"/>
</dbReference>
<dbReference type="InterPro" id="IPR006133">
    <property type="entry name" value="DNA-dir_DNA_pol_B_exonuc"/>
</dbReference>
<sequence>MNFYTNVLQWGNNLLVRAVINDKRENFRIRYSPTLYAPVEKKTPYKNLDGGYVTDLTFSTMKEAKEWVESHKSQPELVYGNTQYPYTYISDTYRGRVDWDLEKLLIVTIDIEVQCENGFPSPRDAEEELLSITIKNHQSKRIVVWGIGDFKTDREDLTYIKCESEIHLLKEFLVFWEKYHPDIVTGWNSEFFDIPYICNRIKKLFGENELKRLSPWGGVKDREVYQMGRHHQIYDIQGIAALDYFDLYRKFTYSAQESYRLDHIASVELGESKEGNPFETFREWYTKDYQSFI</sequence>
<evidence type="ECO:0000313" key="2">
    <source>
        <dbReference type="EMBL" id="SVD06150.1"/>
    </source>
</evidence>
<dbReference type="InterPro" id="IPR036397">
    <property type="entry name" value="RNaseH_sf"/>
</dbReference>
<dbReference type="Pfam" id="PF03104">
    <property type="entry name" value="DNA_pol_B_exo1"/>
    <property type="match status" value="1"/>
</dbReference>
<name>A0A382S8B1_9ZZZZ</name>
<dbReference type="GO" id="GO:0006261">
    <property type="term" value="P:DNA-templated DNA replication"/>
    <property type="evidence" value="ECO:0007669"/>
    <property type="project" value="TreeGrafter"/>
</dbReference>
<evidence type="ECO:0000259" key="1">
    <source>
        <dbReference type="Pfam" id="PF03104"/>
    </source>
</evidence>
<dbReference type="Gene3D" id="3.30.342.10">
    <property type="entry name" value="DNA Polymerase, chain B, domain 1"/>
    <property type="match status" value="1"/>
</dbReference>
<protein>
    <recommendedName>
        <fullName evidence="1">DNA-directed DNA polymerase family B exonuclease domain-containing protein</fullName>
    </recommendedName>
</protein>
<dbReference type="SUPFAM" id="SSF53098">
    <property type="entry name" value="Ribonuclease H-like"/>
    <property type="match status" value="1"/>
</dbReference>
<dbReference type="PANTHER" id="PTHR10322">
    <property type="entry name" value="DNA POLYMERASE CATALYTIC SUBUNIT"/>
    <property type="match status" value="1"/>
</dbReference>
<dbReference type="EMBL" id="UINC01127193">
    <property type="protein sequence ID" value="SVD06150.1"/>
    <property type="molecule type" value="Genomic_DNA"/>
</dbReference>
<gene>
    <name evidence="2" type="ORF">METZ01_LOCUS359004</name>
</gene>
<organism evidence="2">
    <name type="scientific">marine metagenome</name>
    <dbReference type="NCBI Taxonomy" id="408172"/>
    <lineage>
        <taxon>unclassified sequences</taxon>
        <taxon>metagenomes</taxon>
        <taxon>ecological metagenomes</taxon>
    </lineage>
</organism>
<dbReference type="GO" id="GO:0003887">
    <property type="term" value="F:DNA-directed DNA polymerase activity"/>
    <property type="evidence" value="ECO:0007669"/>
    <property type="project" value="TreeGrafter"/>
</dbReference>
<proteinExistence type="predicted"/>
<feature type="non-terminal residue" evidence="2">
    <location>
        <position position="293"/>
    </location>
</feature>
<feature type="domain" description="DNA-directed DNA polymerase family B exonuclease" evidence="1">
    <location>
        <begin position="102"/>
        <end position="264"/>
    </location>
</feature>
<dbReference type="InterPro" id="IPR012337">
    <property type="entry name" value="RNaseH-like_sf"/>
</dbReference>
<dbReference type="InterPro" id="IPR050240">
    <property type="entry name" value="DNA_pol_type-B"/>
</dbReference>
<dbReference type="GO" id="GO:0003676">
    <property type="term" value="F:nucleic acid binding"/>
    <property type="evidence" value="ECO:0007669"/>
    <property type="project" value="InterPro"/>
</dbReference>
<accession>A0A382S8B1</accession>
<dbReference type="Gene3D" id="3.30.420.10">
    <property type="entry name" value="Ribonuclease H-like superfamily/Ribonuclease H"/>
    <property type="match status" value="1"/>
</dbReference>
<dbReference type="AlphaFoldDB" id="A0A382S8B1"/>